<dbReference type="InterPro" id="IPR046956">
    <property type="entry name" value="RLP23-like"/>
</dbReference>
<keyword evidence="14" id="KW-0808">Transferase</keyword>
<dbReference type="CDD" id="cd09272">
    <property type="entry name" value="RNase_HI_RT_Ty1"/>
    <property type="match status" value="1"/>
</dbReference>
<evidence type="ECO:0000313" key="15">
    <source>
        <dbReference type="Proteomes" id="UP001151760"/>
    </source>
</evidence>
<reference evidence="14" key="2">
    <citation type="submission" date="2022-01" db="EMBL/GenBank/DDBJ databases">
        <authorList>
            <person name="Yamashiro T."/>
            <person name="Shiraishi A."/>
            <person name="Satake H."/>
            <person name="Nakayama K."/>
        </authorList>
    </citation>
    <scope>NUCLEOTIDE SEQUENCE</scope>
</reference>
<feature type="domain" description="Leucine-rich repeat-containing N-terminal plant-type" evidence="13">
    <location>
        <begin position="14"/>
        <end position="62"/>
    </location>
</feature>
<dbReference type="Proteomes" id="UP001151760">
    <property type="component" value="Unassembled WGS sequence"/>
</dbReference>
<keyword evidence="6" id="KW-0732">Signal</keyword>
<evidence type="ECO:0000256" key="10">
    <source>
        <dbReference type="ARBA" id="ARBA00023180"/>
    </source>
</evidence>
<accession>A0ABQ4WTW5</accession>
<evidence type="ECO:0000256" key="11">
    <source>
        <dbReference type="SAM" id="MobiDB-lite"/>
    </source>
</evidence>
<protein>
    <submittedName>
        <fullName evidence="14">RNA-directed DNA polymerase</fullName>
    </submittedName>
</protein>
<evidence type="ECO:0000256" key="1">
    <source>
        <dbReference type="ARBA" id="ARBA00004251"/>
    </source>
</evidence>
<proteinExistence type="inferred from homology"/>
<keyword evidence="9" id="KW-0472">Membrane</keyword>
<feature type="region of interest" description="Disordered" evidence="11">
    <location>
        <begin position="537"/>
        <end position="602"/>
    </location>
</feature>
<evidence type="ECO:0000256" key="6">
    <source>
        <dbReference type="ARBA" id="ARBA00022729"/>
    </source>
</evidence>
<dbReference type="InterPro" id="IPR032675">
    <property type="entry name" value="LRR_dom_sf"/>
</dbReference>
<dbReference type="PANTHER" id="PTHR48061:SF2">
    <property type="entry name" value="RECEPTOR LIKE PROTEIN 30-LIKE"/>
    <property type="match status" value="1"/>
</dbReference>
<dbReference type="Pfam" id="PF08263">
    <property type="entry name" value="LRRNT_2"/>
    <property type="match status" value="1"/>
</dbReference>
<keyword evidence="14" id="KW-0695">RNA-directed DNA polymerase</keyword>
<evidence type="ECO:0000256" key="8">
    <source>
        <dbReference type="ARBA" id="ARBA00022989"/>
    </source>
</evidence>
<name>A0ABQ4WTW5_9ASTR</name>
<evidence type="ECO:0000256" key="4">
    <source>
        <dbReference type="ARBA" id="ARBA00022614"/>
    </source>
</evidence>
<dbReference type="Pfam" id="PF00560">
    <property type="entry name" value="LRR_1"/>
    <property type="match status" value="3"/>
</dbReference>
<comment type="caution">
    <text evidence="14">The sequence shown here is derived from an EMBL/GenBank/DDBJ whole genome shotgun (WGS) entry which is preliminary data.</text>
</comment>
<dbReference type="Gene3D" id="3.80.10.10">
    <property type="entry name" value="Ribonuclease Inhibitor"/>
    <property type="match status" value="2"/>
</dbReference>
<keyword evidence="10" id="KW-0325">Glycoprotein</keyword>
<organism evidence="14 15">
    <name type="scientific">Tanacetum coccineum</name>
    <dbReference type="NCBI Taxonomy" id="301880"/>
    <lineage>
        <taxon>Eukaryota</taxon>
        <taxon>Viridiplantae</taxon>
        <taxon>Streptophyta</taxon>
        <taxon>Embryophyta</taxon>
        <taxon>Tracheophyta</taxon>
        <taxon>Spermatophyta</taxon>
        <taxon>Magnoliopsida</taxon>
        <taxon>eudicotyledons</taxon>
        <taxon>Gunneridae</taxon>
        <taxon>Pentapetalae</taxon>
        <taxon>asterids</taxon>
        <taxon>campanulids</taxon>
        <taxon>Asterales</taxon>
        <taxon>Asteraceae</taxon>
        <taxon>Asteroideae</taxon>
        <taxon>Anthemideae</taxon>
        <taxon>Anthemidinae</taxon>
        <taxon>Tanacetum</taxon>
    </lineage>
</organism>
<keyword evidence="3" id="KW-1003">Cell membrane</keyword>
<evidence type="ECO:0000259" key="12">
    <source>
        <dbReference type="Pfam" id="PF07727"/>
    </source>
</evidence>
<dbReference type="InterPro" id="IPR013103">
    <property type="entry name" value="RVT_2"/>
</dbReference>
<dbReference type="Pfam" id="PF07727">
    <property type="entry name" value="RVT_2"/>
    <property type="match status" value="1"/>
</dbReference>
<keyword evidence="15" id="KW-1185">Reference proteome</keyword>
<feature type="compositionally biased region" description="Basic and acidic residues" evidence="11">
    <location>
        <begin position="537"/>
        <end position="548"/>
    </location>
</feature>
<gene>
    <name evidence="14" type="ORF">Tco_0629696</name>
</gene>
<comment type="similarity">
    <text evidence="2">Belongs to the RLP family.</text>
</comment>
<evidence type="ECO:0000256" key="9">
    <source>
        <dbReference type="ARBA" id="ARBA00023136"/>
    </source>
</evidence>
<dbReference type="GO" id="GO:0003964">
    <property type="term" value="F:RNA-directed DNA polymerase activity"/>
    <property type="evidence" value="ECO:0007669"/>
    <property type="project" value="UniProtKB-KW"/>
</dbReference>
<sequence length="887" mass="101448">MFASSSNNIHKCHKKQSEALLLFKHNLLSISVESYDCTDSYPIMMNWNTSTNCCIWNGVSCDRSTGDVIGIDLSCGMLYGTIHPNTSLFNLPHLQKLNLAYNYFDAFEIPSEIGRFSNSLTHLNLSFCGLSGQVSPDITLLHKLVSLDLSYNNLKLEPHVFINMLRNFTNLEELSLEYVNISSVLTTSLNISSSLKLLNLFSTGLQGKLPHYIFNLPSLETLNLSRNQFTGDIPSKIPMNLTHLTFMDLSNNNLNGTLPSWLFTSPSLEYLNLRGNMFSGNVPFESFALPSLERLDLGLLDEDGYHNSSGNGLWKVTLGSLIVARGKRESKLYMTHPKISKSIVNAIDNDDMTELWHKRPWSMSEKVCLFFLKNVLSGVHDINLKKCSHYLAGKQTRRAFKSRPSFRTENILNLEVWYTPWKTKDQVLDVFKQFSMLKRAWNSASKDSTEDTCKLNGLAERMNRTLVERVRCFCFTCRVWSDKDVSYHHLRVFGCKASVHIPKDERSKLDVKNKPCVFLGRDVEFDEDQTLKDVEKTEKETIPQHNDDPIDLDPVPPKHFDAQFGDDIQNDEEQNDEEHGADDVDAQEQPNLDEDVHPELPVPMPPFVPLRRSTRDHHPSTRYSANEYVLLTDGGEPECYAEAMEDEHKKEWFDAMQDEMKSLYENNTFELTKLPKGKRALKNKWVYKLKTEEYTPRPRYKARLVVKGFSQKKGIDFDEIFSPVVKMGSIRVVLGLAASLDLEVEQMDVKTAFLHGDLDKEIYMEQPEGFQVKGKEDYVCRLHRVLYGFEAKHRDWVWSITFVKGKPILFGVNTDSDMAENKDNMKSTSGYLMTFAGDLSRQSRLQKCVTLSTTEAEYVAASVQRTIMVEKVFARTWFQATTLCGSL</sequence>
<evidence type="ECO:0000256" key="5">
    <source>
        <dbReference type="ARBA" id="ARBA00022692"/>
    </source>
</evidence>
<evidence type="ECO:0000256" key="7">
    <source>
        <dbReference type="ARBA" id="ARBA00022737"/>
    </source>
</evidence>
<keyword evidence="5" id="KW-0812">Transmembrane</keyword>
<dbReference type="EMBL" id="BQNB010008929">
    <property type="protein sequence ID" value="GJS56334.1"/>
    <property type="molecule type" value="Genomic_DNA"/>
</dbReference>
<dbReference type="InterPro" id="IPR001611">
    <property type="entry name" value="Leu-rich_rpt"/>
</dbReference>
<keyword evidence="8" id="KW-1133">Transmembrane helix</keyword>
<reference evidence="14" key="1">
    <citation type="journal article" date="2022" name="Int. J. Mol. Sci.">
        <title>Draft Genome of Tanacetum Coccineum: Genomic Comparison of Closely Related Tanacetum-Family Plants.</title>
        <authorList>
            <person name="Yamashiro T."/>
            <person name="Shiraishi A."/>
            <person name="Nakayama K."/>
            <person name="Satake H."/>
        </authorList>
    </citation>
    <scope>NUCLEOTIDE SEQUENCE</scope>
</reference>
<keyword evidence="7" id="KW-0677">Repeat</keyword>
<keyword evidence="4" id="KW-0433">Leucine-rich repeat</keyword>
<comment type="subcellular location">
    <subcellularLocation>
        <location evidence="1">Cell membrane</location>
        <topology evidence="1">Single-pass type I membrane protein</topology>
    </subcellularLocation>
</comment>
<evidence type="ECO:0000256" key="2">
    <source>
        <dbReference type="ARBA" id="ARBA00009592"/>
    </source>
</evidence>
<dbReference type="InterPro" id="IPR013210">
    <property type="entry name" value="LRR_N_plant-typ"/>
</dbReference>
<feature type="domain" description="Reverse transcriptase Ty1/copia-type" evidence="12">
    <location>
        <begin position="666"/>
        <end position="801"/>
    </location>
</feature>
<dbReference type="SUPFAM" id="SSF52058">
    <property type="entry name" value="L domain-like"/>
    <property type="match status" value="1"/>
</dbReference>
<keyword evidence="14" id="KW-0548">Nucleotidyltransferase</keyword>
<dbReference type="PANTHER" id="PTHR48061">
    <property type="entry name" value="LEUCINE-RICH REPEAT RECEPTOR PROTEIN KINASE EMS1-LIKE-RELATED"/>
    <property type="match status" value="1"/>
</dbReference>
<dbReference type="InterPro" id="IPR003591">
    <property type="entry name" value="Leu-rich_rpt_typical-subtyp"/>
</dbReference>
<evidence type="ECO:0000259" key="13">
    <source>
        <dbReference type="Pfam" id="PF08263"/>
    </source>
</evidence>
<dbReference type="SMART" id="SM00369">
    <property type="entry name" value="LRR_TYP"/>
    <property type="match status" value="4"/>
</dbReference>
<evidence type="ECO:0000256" key="3">
    <source>
        <dbReference type="ARBA" id="ARBA00022475"/>
    </source>
</evidence>
<evidence type="ECO:0000313" key="14">
    <source>
        <dbReference type="EMBL" id="GJS56334.1"/>
    </source>
</evidence>